<dbReference type="RefSeq" id="WP_147123067.1">
    <property type="nucleotide sequence ID" value="NZ_VOPY01000002.1"/>
</dbReference>
<dbReference type="AlphaFoldDB" id="A0A5C6U8E6"/>
<sequence>MPARFNYLELPSDDLARSRGFYERAFGWSMTAFGPTYAATISDDTDLGIDGDREEATRIKAPLPVIEVDDLDACRAAILAAGGTIDRDIFDFPGGRRFHFTDPDGHLLGAWQRGES</sequence>
<dbReference type="InterPro" id="IPR004360">
    <property type="entry name" value="Glyas_Fos-R_dOase_dom"/>
</dbReference>
<dbReference type="SUPFAM" id="SSF54593">
    <property type="entry name" value="Glyoxalase/Bleomycin resistance protein/Dihydroxybiphenyl dioxygenase"/>
    <property type="match status" value="1"/>
</dbReference>
<dbReference type="Gene3D" id="3.10.180.10">
    <property type="entry name" value="2,3-Dihydroxybiphenyl 1,2-Dioxygenase, domain 1"/>
    <property type="match status" value="1"/>
</dbReference>
<evidence type="ECO:0000313" key="3">
    <source>
        <dbReference type="Proteomes" id="UP000321129"/>
    </source>
</evidence>
<dbReference type="Proteomes" id="UP000321129">
    <property type="component" value="Unassembled WGS sequence"/>
</dbReference>
<dbReference type="OrthoDB" id="9792323at2"/>
<dbReference type="PROSITE" id="PS51819">
    <property type="entry name" value="VOC"/>
    <property type="match status" value="1"/>
</dbReference>
<gene>
    <name evidence="2" type="ORF">FSZ31_09285</name>
</gene>
<protein>
    <submittedName>
        <fullName evidence="2">VOC family protein</fullName>
    </submittedName>
</protein>
<feature type="domain" description="VOC" evidence="1">
    <location>
        <begin position="4"/>
        <end position="113"/>
    </location>
</feature>
<dbReference type="PANTHER" id="PTHR33993:SF1">
    <property type="entry name" value="GLYOXALASE FAMILY PROTEIN"/>
    <property type="match status" value="1"/>
</dbReference>
<organism evidence="2 3">
    <name type="scientific">Flavisphingopyxis soli</name>
    <dbReference type="NCBI Taxonomy" id="2601267"/>
    <lineage>
        <taxon>Bacteria</taxon>
        <taxon>Pseudomonadati</taxon>
        <taxon>Pseudomonadota</taxon>
        <taxon>Alphaproteobacteria</taxon>
        <taxon>Sphingomonadales</taxon>
        <taxon>Sphingopyxidaceae</taxon>
        <taxon>Flavisphingopyxis</taxon>
    </lineage>
</organism>
<reference evidence="2 3" key="1">
    <citation type="submission" date="2019-08" db="EMBL/GenBank/DDBJ databases">
        <title>Sphingorhabdus soil sp. nov., isolated from arctic soil.</title>
        <authorList>
            <person name="Liu Y."/>
        </authorList>
    </citation>
    <scope>NUCLEOTIDE SEQUENCE [LARGE SCALE GENOMIC DNA]</scope>
    <source>
        <strain evidence="2 3">D-2Q-5-6</strain>
    </source>
</reference>
<evidence type="ECO:0000313" key="2">
    <source>
        <dbReference type="EMBL" id="TXC69112.1"/>
    </source>
</evidence>
<keyword evidence="3" id="KW-1185">Reference proteome</keyword>
<dbReference type="InterPro" id="IPR052164">
    <property type="entry name" value="Anthracycline_SecMetBiosynth"/>
</dbReference>
<accession>A0A5C6U8E6</accession>
<comment type="caution">
    <text evidence="2">The sequence shown here is derived from an EMBL/GenBank/DDBJ whole genome shotgun (WGS) entry which is preliminary data.</text>
</comment>
<dbReference type="InterPro" id="IPR037523">
    <property type="entry name" value="VOC_core"/>
</dbReference>
<proteinExistence type="predicted"/>
<dbReference type="CDD" id="cd07247">
    <property type="entry name" value="SgaA_N_like"/>
    <property type="match status" value="1"/>
</dbReference>
<name>A0A5C6U8E6_9SPHN</name>
<dbReference type="InterPro" id="IPR029068">
    <property type="entry name" value="Glyas_Bleomycin-R_OHBP_Dase"/>
</dbReference>
<dbReference type="Pfam" id="PF00903">
    <property type="entry name" value="Glyoxalase"/>
    <property type="match status" value="1"/>
</dbReference>
<dbReference type="PANTHER" id="PTHR33993">
    <property type="entry name" value="GLYOXALASE-RELATED"/>
    <property type="match status" value="1"/>
</dbReference>
<dbReference type="EMBL" id="VOPY01000002">
    <property type="protein sequence ID" value="TXC69112.1"/>
    <property type="molecule type" value="Genomic_DNA"/>
</dbReference>
<evidence type="ECO:0000259" key="1">
    <source>
        <dbReference type="PROSITE" id="PS51819"/>
    </source>
</evidence>